<name>A0ACC1I828_9FUNG</name>
<sequence length="459" mass="50712">MLRTLAHAQSHRHPRLCKALSTHPSPADLSTTSQTTSIDWKLRGGKKSGRNFIDRMRCTAIGGRGGNGCVSFFRDVFVPRGPPNGGDGGGGGDVWLEVDENETSLSCVKQQLRAHHGTNGGGKSMHGSRGADLVVKVPRGTMVREIVQVEEQKQKPEAAARKQNVLEEETSDNGFLDDLQVQLEREERRRGSDKASLFVHYPRWEDRNDLTAVRIPPEIKSYLWELRNPTPLVTDLTTHGQRFCVAAGGLGGPGNPHFNAPNDRQPHYALKGLPGHTRILDLELKTIADVGLVGMPNAGKSTFLRAVSNAHPRVAPYAFTTLNPYIGTVDYHDAKQLTIADIPGLVPGAHRNIGLGHSFLRHVERSSVLVYIVDVSRPEPWTHLEALQRELELYRPGLAGRPSLVIANKADAGEEAKRNYELWRGVISPLVPLIPVSAKYKKNILKATYEIRRMLEIQD</sequence>
<protein>
    <submittedName>
        <fullName evidence="1">GTPase of the mitochondrial inner membrane that associates with the large ribosomal subunit</fullName>
        <ecNumber evidence="1">1.14.11.27</ecNumber>
    </submittedName>
</protein>
<gene>
    <name evidence="1" type="primary">MTG2_2</name>
    <name evidence="1" type="ORF">LPJ66_008540</name>
</gene>
<keyword evidence="1" id="KW-0560">Oxidoreductase</keyword>
<comment type="caution">
    <text evidence="1">The sequence shown here is derived from an EMBL/GenBank/DDBJ whole genome shotgun (WGS) entry which is preliminary data.</text>
</comment>
<reference evidence="1" key="1">
    <citation type="submission" date="2022-07" db="EMBL/GenBank/DDBJ databases">
        <title>Phylogenomic reconstructions and comparative analyses of Kickxellomycotina fungi.</title>
        <authorList>
            <person name="Reynolds N.K."/>
            <person name="Stajich J.E."/>
            <person name="Barry K."/>
            <person name="Grigoriev I.V."/>
            <person name="Crous P."/>
            <person name="Smith M.E."/>
        </authorList>
    </citation>
    <scope>NUCLEOTIDE SEQUENCE</scope>
    <source>
        <strain evidence="1">Benny 63K</strain>
    </source>
</reference>
<keyword evidence="2" id="KW-1185">Reference proteome</keyword>
<evidence type="ECO:0000313" key="1">
    <source>
        <dbReference type="EMBL" id="KAJ1888503.1"/>
    </source>
</evidence>
<dbReference type="Proteomes" id="UP001150581">
    <property type="component" value="Unassembled WGS sequence"/>
</dbReference>
<dbReference type="EMBL" id="JANBPG010001739">
    <property type="protein sequence ID" value="KAJ1888503.1"/>
    <property type="molecule type" value="Genomic_DNA"/>
</dbReference>
<evidence type="ECO:0000313" key="2">
    <source>
        <dbReference type="Proteomes" id="UP001150581"/>
    </source>
</evidence>
<organism evidence="1 2">
    <name type="scientific">Kickxella alabastrina</name>
    <dbReference type="NCBI Taxonomy" id="61397"/>
    <lineage>
        <taxon>Eukaryota</taxon>
        <taxon>Fungi</taxon>
        <taxon>Fungi incertae sedis</taxon>
        <taxon>Zoopagomycota</taxon>
        <taxon>Kickxellomycotina</taxon>
        <taxon>Kickxellomycetes</taxon>
        <taxon>Kickxellales</taxon>
        <taxon>Kickxellaceae</taxon>
        <taxon>Kickxella</taxon>
    </lineage>
</organism>
<dbReference type="EC" id="1.14.11.27" evidence="1"/>
<proteinExistence type="predicted"/>
<accession>A0ACC1I828</accession>